<dbReference type="Gene3D" id="1.20.5.510">
    <property type="entry name" value="Single helix bin"/>
    <property type="match status" value="1"/>
</dbReference>
<evidence type="ECO:0000256" key="6">
    <source>
        <dbReference type="HAMAP-Rule" id="MF_01386"/>
    </source>
</evidence>
<dbReference type="InterPro" id="IPR009518">
    <property type="entry name" value="PSII_PsbX"/>
</dbReference>
<keyword evidence="8" id="KW-1185">Reference proteome</keyword>
<sequence length="40" mass="4467">MTPSLMNFFYSLLAGILIIVVPATVGLIFISQKDKIIRRS</sequence>
<comment type="subcellular location">
    <subcellularLocation>
        <location evidence="6">Cellular thylakoid membrane</location>
        <topology evidence="6">Single-pass membrane protein</topology>
    </subcellularLocation>
</comment>
<keyword evidence="6" id="KW-0793">Thylakoid</keyword>
<protein>
    <recommendedName>
        <fullName evidence="6">Photosystem II reaction center protein X</fullName>
    </recommendedName>
</protein>
<feature type="transmembrane region" description="Helical" evidence="6">
    <location>
        <begin position="6"/>
        <end position="30"/>
    </location>
</feature>
<evidence type="ECO:0000256" key="4">
    <source>
        <dbReference type="ARBA" id="ARBA00023136"/>
    </source>
</evidence>
<keyword evidence="1 6" id="KW-0602">Photosynthesis</keyword>
<evidence type="ECO:0000256" key="3">
    <source>
        <dbReference type="ARBA" id="ARBA00022989"/>
    </source>
</evidence>
<accession>A0ABU9ETY5</accession>
<comment type="caution">
    <text evidence="7">The sequence shown here is derived from an EMBL/GenBank/DDBJ whole genome shotgun (WGS) entry which is preliminary data.</text>
</comment>
<keyword evidence="4 6" id="KW-0472">Membrane</keyword>
<evidence type="ECO:0000256" key="2">
    <source>
        <dbReference type="ARBA" id="ARBA00022692"/>
    </source>
</evidence>
<comment type="subunit">
    <text evidence="6">PSII is composed of 1 copy each of membrane proteins PsbA, PsbB, PsbC, PsbD, PsbE, PsbF, PsbH, PsbI, PsbJ, PsbK, PsbL, PsbM, PsbT, PsbX, PsbY, PsbZ, Psb30/Ycf12, peripheral proteins PsbO, CyanoQ (PsbQ), PsbU, PsbV and a large number of cofactors. It forms dimeric complexes.</text>
</comment>
<name>A0ABU9ETY5_LIMFS</name>
<evidence type="ECO:0000313" key="8">
    <source>
        <dbReference type="Proteomes" id="UP001387447"/>
    </source>
</evidence>
<gene>
    <name evidence="6" type="primary">psbX</name>
    <name evidence="7" type="ORF">AAEJ74_24780</name>
</gene>
<reference evidence="7 8" key="1">
    <citation type="journal article" date="2024" name="Front. Microbiol.">
        <title>Transcriptomic insights into the dominance of two phototrophs throughout the water column of a tropical hypersaline-alkaline crater lake (Dziani Dzaha, Mayotte).</title>
        <authorList>
            <person name="Duperron S."/>
            <person name="Halary S."/>
            <person name="Bouly J.-P."/>
            <person name="Roussel T."/>
            <person name="Hugoni M."/>
            <person name="Bruto M."/>
            <person name="Oger P."/>
            <person name="Duval C."/>
            <person name="Woo A."/>
            <person name="Jezequiel D."/>
            <person name="Ader M."/>
            <person name="Leboulanger C."/>
            <person name="Agogue H."/>
            <person name="Grossi V."/>
            <person name="Trousselier M."/>
            <person name="Bernard C."/>
        </authorList>
    </citation>
    <scope>NUCLEOTIDE SEQUENCE [LARGE SCALE GENOMIC DNA]</scope>
    <source>
        <strain evidence="7 8">PMC 851.14</strain>
    </source>
</reference>
<proteinExistence type="inferred from homology"/>
<keyword evidence="3 6" id="KW-1133">Transmembrane helix</keyword>
<comment type="similarity">
    <text evidence="6">Belongs to the PsbX family. Type 1 subfamily.</text>
</comment>
<evidence type="ECO:0000256" key="5">
    <source>
        <dbReference type="ARBA" id="ARBA00023276"/>
    </source>
</evidence>
<organism evidence="7 8">
    <name type="scientific">Limnospira fusiformis PMC 851.14</name>
    <dbReference type="NCBI Taxonomy" id="2219512"/>
    <lineage>
        <taxon>Bacteria</taxon>
        <taxon>Bacillati</taxon>
        <taxon>Cyanobacteriota</taxon>
        <taxon>Cyanophyceae</taxon>
        <taxon>Oscillatoriophycideae</taxon>
        <taxon>Oscillatoriales</taxon>
        <taxon>Sirenicapillariaceae</taxon>
        <taxon>Limnospira</taxon>
    </lineage>
</organism>
<dbReference type="HAMAP" id="MF_01386">
    <property type="entry name" value="PSII_PsbX_1"/>
    <property type="match status" value="1"/>
</dbReference>
<dbReference type="Pfam" id="PF06596">
    <property type="entry name" value="PsbX"/>
    <property type="match status" value="1"/>
</dbReference>
<dbReference type="InterPro" id="IPR023431">
    <property type="entry name" value="PSII_PsbX_type_1_subfam"/>
</dbReference>
<comment type="function">
    <text evidence="6">Involved in the binding and/or turnover of quinones at the Q(B) site of photosystem II (PSII). PSII is a light-driven water plastoquinone oxidoreductase, using light energy to abstract electrons from H(2)O, generating a proton gradient subsequently used for ATP formation.</text>
</comment>
<evidence type="ECO:0000256" key="1">
    <source>
        <dbReference type="ARBA" id="ARBA00022531"/>
    </source>
</evidence>
<keyword evidence="2 6" id="KW-0812">Transmembrane</keyword>
<dbReference type="Proteomes" id="UP001387447">
    <property type="component" value="Unassembled WGS sequence"/>
</dbReference>
<keyword evidence="5 6" id="KW-0604">Photosystem II</keyword>
<dbReference type="RefSeq" id="WP_071533658.1">
    <property type="nucleotide sequence ID" value="NZ_JBBWYZ010000026.1"/>
</dbReference>
<evidence type="ECO:0000313" key="7">
    <source>
        <dbReference type="EMBL" id="MEK9514753.1"/>
    </source>
</evidence>
<dbReference type="EMBL" id="JBBWYZ010000026">
    <property type="protein sequence ID" value="MEK9514753.1"/>
    <property type="molecule type" value="Genomic_DNA"/>
</dbReference>